<dbReference type="GO" id="GO:0002323">
    <property type="term" value="P:natural killer cell activation involved in immune response"/>
    <property type="evidence" value="ECO:0007669"/>
    <property type="project" value="TreeGrafter"/>
</dbReference>
<evidence type="ECO:0000256" key="6">
    <source>
        <dbReference type="SAM" id="Phobius"/>
    </source>
</evidence>
<evidence type="ECO:0000256" key="2">
    <source>
        <dbReference type="ARBA" id="ARBA00022729"/>
    </source>
</evidence>
<dbReference type="InterPro" id="IPR024303">
    <property type="entry name" value="NK_rcpt_2B4_Ig_dom"/>
</dbReference>
<dbReference type="GeneID" id="110134661"/>
<evidence type="ECO:0000259" key="8">
    <source>
        <dbReference type="PROSITE" id="PS50835"/>
    </source>
</evidence>
<keyword evidence="2 7" id="KW-0732">Signal</keyword>
<keyword evidence="9" id="KW-1185">Reference proteome</keyword>
<sequence>MLGQVLGLTLLLLIKGHQGQGSAHHVVGISGEPVRLHPPSLQTNIYSVKWKMPSSSDSSNYFTRTWKNDSGWTEVGGTLNQTLNHFNQRFNFISKDSTLLIKAAQPQDSGLYILEITDHSGKLWTHKFQVSIFDHVERPHLVEKRNVLDGDFCRVTLSCSVTRGGDVSYAWYRGTELIQTPGNLTELVQWVDVNGLHLYTCNVSNPVSWANQSLQLTQGCQSDHQDVTFPFILVSVMILLVSLFLGTLIYLCVRRRKRKQSRTTPEVLTIYEDVNNMRTRKNQEQKPPGEEKTIYSTIQSQPSASTSQDNANTLYSLVQAPWKTGSKKVNHSPSFNKTIYEEVGKRTSKAENPARLSRRELENFCIYS</sequence>
<dbReference type="AlphaFoldDB" id="A0A6J0X743"/>
<accession>A0A6J0X743</accession>
<organism evidence="9 10">
    <name type="scientific">Odocoileus virginianus</name>
    <name type="common">White-tailed deer</name>
    <dbReference type="NCBI Taxonomy" id="9874"/>
    <lineage>
        <taxon>Eukaryota</taxon>
        <taxon>Metazoa</taxon>
        <taxon>Chordata</taxon>
        <taxon>Craniata</taxon>
        <taxon>Vertebrata</taxon>
        <taxon>Euteleostomi</taxon>
        <taxon>Mammalia</taxon>
        <taxon>Eutheria</taxon>
        <taxon>Laurasiatheria</taxon>
        <taxon>Artiodactyla</taxon>
        <taxon>Ruminantia</taxon>
        <taxon>Pecora</taxon>
        <taxon>Cervidae</taxon>
        <taxon>Odocoileinae</taxon>
        <taxon>Odocoileus</taxon>
    </lineage>
</organism>
<keyword evidence="6" id="KW-1133">Transmembrane helix</keyword>
<feature type="signal peptide" evidence="7">
    <location>
        <begin position="1"/>
        <end position="19"/>
    </location>
</feature>
<dbReference type="Gene3D" id="2.60.40.10">
    <property type="entry name" value="Immunoglobulins"/>
    <property type="match status" value="2"/>
</dbReference>
<dbReference type="InterPro" id="IPR036179">
    <property type="entry name" value="Ig-like_dom_sf"/>
</dbReference>
<dbReference type="PANTHER" id="PTHR12080:SF56">
    <property type="entry name" value="NATURAL KILLER CELL RECEPTOR 2B4"/>
    <property type="match status" value="1"/>
</dbReference>
<evidence type="ECO:0000313" key="10">
    <source>
        <dbReference type="RefSeq" id="XP_020744980.2"/>
    </source>
</evidence>
<evidence type="ECO:0000256" key="1">
    <source>
        <dbReference type="ARBA" id="ARBA00004370"/>
    </source>
</evidence>
<dbReference type="FunCoup" id="A0A6J0X743">
    <property type="interactions" value="259"/>
</dbReference>
<dbReference type="SMART" id="SM00409">
    <property type="entry name" value="IG"/>
    <property type="match status" value="1"/>
</dbReference>
<dbReference type="InterPro" id="IPR007110">
    <property type="entry name" value="Ig-like_dom"/>
</dbReference>
<dbReference type="OrthoDB" id="8955135at2759"/>
<keyword evidence="4" id="KW-0325">Glycoprotein</keyword>
<name>A0A6J0X743_ODOVR</name>
<feature type="compositionally biased region" description="Polar residues" evidence="5">
    <location>
        <begin position="294"/>
        <end position="309"/>
    </location>
</feature>
<dbReference type="KEGG" id="ovr:110134661"/>
<reference evidence="10" key="2">
    <citation type="submission" date="2025-08" db="UniProtKB">
        <authorList>
            <consortium name="RefSeq"/>
        </authorList>
    </citation>
    <scope>IDENTIFICATION</scope>
    <source>
        <tissue evidence="10">Tongue muscle</tissue>
    </source>
</reference>
<dbReference type="InParanoid" id="A0A6J0X743"/>
<gene>
    <name evidence="10" type="primary">CD244</name>
</gene>
<feature type="transmembrane region" description="Helical" evidence="6">
    <location>
        <begin position="229"/>
        <end position="253"/>
    </location>
</feature>
<reference evidence="9" key="1">
    <citation type="journal article" date="2022" name="J. Hered.">
        <title>A De Novo Chromosome-Level Genome Assembly of the White-Tailed Deer, Odocoileus Virginianus.</title>
        <authorList>
            <person name="London E.W."/>
            <person name="Roca A.L."/>
            <person name="Novakofski J.E."/>
            <person name="Mateus-Pinilla N.E."/>
        </authorList>
    </citation>
    <scope>NUCLEOTIDE SEQUENCE [LARGE SCALE GENOMIC DNA]</scope>
</reference>
<proteinExistence type="predicted"/>
<dbReference type="Pfam" id="PF11465">
    <property type="entry name" value="Receptor_2B4"/>
    <property type="match status" value="1"/>
</dbReference>
<dbReference type="Proteomes" id="UP001652640">
    <property type="component" value="Chromosome 5"/>
</dbReference>
<dbReference type="InterPro" id="IPR015631">
    <property type="entry name" value="CD2/SLAM_rcpt"/>
</dbReference>
<protein>
    <submittedName>
        <fullName evidence="10">Natural killer cell receptor 2B4 isoform X1</fullName>
    </submittedName>
</protein>
<keyword evidence="6" id="KW-0812">Transmembrane</keyword>
<dbReference type="PANTHER" id="PTHR12080">
    <property type="entry name" value="SIGNALING LYMPHOCYTIC ACTIVATION MOLECULE"/>
    <property type="match status" value="1"/>
</dbReference>
<comment type="subcellular location">
    <subcellularLocation>
        <location evidence="1">Membrane</location>
    </subcellularLocation>
</comment>
<dbReference type="GO" id="GO:0009897">
    <property type="term" value="C:external side of plasma membrane"/>
    <property type="evidence" value="ECO:0007669"/>
    <property type="project" value="TreeGrafter"/>
</dbReference>
<feature type="domain" description="Ig-like" evidence="8">
    <location>
        <begin position="139"/>
        <end position="217"/>
    </location>
</feature>
<dbReference type="InterPro" id="IPR003599">
    <property type="entry name" value="Ig_sub"/>
</dbReference>
<dbReference type="InterPro" id="IPR013783">
    <property type="entry name" value="Ig-like_fold"/>
</dbReference>
<dbReference type="PROSITE" id="PS50835">
    <property type="entry name" value="IG_LIKE"/>
    <property type="match status" value="1"/>
</dbReference>
<feature type="chain" id="PRO_5045900637" evidence="7">
    <location>
        <begin position="20"/>
        <end position="368"/>
    </location>
</feature>
<dbReference type="SUPFAM" id="SSF48726">
    <property type="entry name" value="Immunoglobulin"/>
    <property type="match status" value="2"/>
</dbReference>
<feature type="compositionally biased region" description="Basic and acidic residues" evidence="5">
    <location>
        <begin position="281"/>
        <end position="293"/>
    </location>
</feature>
<evidence type="ECO:0000256" key="7">
    <source>
        <dbReference type="SAM" id="SignalP"/>
    </source>
</evidence>
<dbReference type="GO" id="GO:0042288">
    <property type="term" value="F:MHC class I protein binding"/>
    <property type="evidence" value="ECO:0007669"/>
    <property type="project" value="TreeGrafter"/>
</dbReference>
<evidence type="ECO:0000256" key="4">
    <source>
        <dbReference type="ARBA" id="ARBA00023180"/>
    </source>
</evidence>
<dbReference type="RefSeq" id="XP_020744980.2">
    <property type="nucleotide sequence ID" value="XM_020889321.2"/>
</dbReference>
<evidence type="ECO:0000313" key="9">
    <source>
        <dbReference type="Proteomes" id="UP001652640"/>
    </source>
</evidence>
<keyword evidence="3 6" id="KW-0472">Membrane</keyword>
<evidence type="ECO:0000256" key="5">
    <source>
        <dbReference type="SAM" id="MobiDB-lite"/>
    </source>
</evidence>
<evidence type="ECO:0000256" key="3">
    <source>
        <dbReference type="ARBA" id="ARBA00023136"/>
    </source>
</evidence>
<keyword evidence="10" id="KW-0675">Receptor</keyword>
<feature type="region of interest" description="Disordered" evidence="5">
    <location>
        <begin position="278"/>
        <end position="309"/>
    </location>
</feature>